<reference evidence="1" key="1">
    <citation type="journal article" date="2014" name="Int. J. Syst. Evol. Microbiol.">
        <title>Complete genome sequence of Corynebacterium casei LMG S-19264T (=DSM 44701T), isolated from a smear-ripened cheese.</title>
        <authorList>
            <consortium name="US DOE Joint Genome Institute (JGI-PGF)"/>
            <person name="Walter F."/>
            <person name="Albersmeier A."/>
            <person name="Kalinowski J."/>
            <person name="Ruckert C."/>
        </authorList>
    </citation>
    <scope>NUCLEOTIDE SEQUENCE</scope>
    <source>
        <strain evidence="1">KCTC 22164</strain>
    </source>
</reference>
<proteinExistence type="predicted"/>
<comment type="caution">
    <text evidence="1">The sequence shown here is derived from an EMBL/GenBank/DDBJ whole genome shotgun (WGS) entry which is preliminary data.</text>
</comment>
<keyword evidence="2" id="KW-1185">Reference proteome</keyword>
<gene>
    <name evidence="1" type="ORF">GCM10007391_34680</name>
</gene>
<organism evidence="1 2">
    <name type="scientific">Alteromonas halophila</name>
    <dbReference type="NCBI Taxonomy" id="516698"/>
    <lineage>
        <taxon>Bacteria</taxon>
        <taxon>Pseudomonadati</taxon>
        <taxon>Pseudomonadota</taxon>
        <taxon>Gammaproteobacteria</taxon>
        <taxon>Alteromonadales</taxon>
        <taxon>Alteromonadaceae</taxon>
        <taxon>Alteromonas/Salinimonas group</taxon>
        <taxon>Alteromonas</taxon>
    </lineage>
</organism>
<sequence>MNVLTLAKNKMTSLLQVKYVTDQRAIYGVVRHLNVSVKEGESTHNFNVEESDSEQFQATLDWAASSNVEIIKSSKCCEKEPFQWHGGKRQLSNNASLWRYMGLAKFLSLISSNGIWLSRLDQNWALDPLEGKVPRLSLIDEEEQILNTSWAPQYIGKEKHQFGGQPELGMTEIPRDLIIKSQIEMSKQLAEVTVYNSYVSCWNQDERESYGMWKAYCDSDNSVAVKTSVGRLIDSIGKNKDFTLSGGMIQYLDHESERPASSSFFNSHVFCKSYPYKFENEFRLCFTDHGFVSELMGSEQPYATDGQLIKSNIERYPIGVNLPLDLSILIAEVRVSPYAAPWLQDTLVDLMEKFSTSENQLKEKPVVPSTMK</sequence>
<dbReference type="AlphaFoldDB" id="A0A918JRA0"/>
<protein>
    <submittedName>
        <fullName evidence="1">DUF2971 domain-containing protein</fullName>
    </submittedName>
</protein>
<dbReference type="EMBL" id="BMXP01000016">
    <property type="protein sequence ID" value="GGW97720.1"/>
    <property type="molecule type" value="Genomic_DNA"/>
</dbReference>
<evidence type="ECO:0000313" key="1">
    <source>
        <dbReference type="EMBL" id="GGW97720.1"/>
    </source>
</evidence>
<evidence type="ECO:0000313" key="2">
    <source>
        <dbReference type="Proteomes" id="UP000631300"/>
    </source>
</evidence>
<name>A0A918JRA0_9ALTE</name>
<dbReference type="RefSeq" id="WP_189408532.1">
    <property type="nucleotide sequence ID" value="NZ_BMXP01000016.1"/>
</dbReference>
<reference evidence="1" key="2">
    <citation type="submission" date="2020-09" db="EMBL/GenBank/DDBJ databases">
        <authorList>
            <person name="Sun Q."/>
            <person name="Kim S."/>
        </authorList>
    </citation>
    <scope>NUCLEOTIDE SEQUENCE</scope>
    <source>
        <strain evidence="1">KCTC 22164</strain>
    </source>
</reference>
<accession>A0A918JRA0</accession>
<dbReference type="Proteomes" id="UP000631300">
    <property type="component" value="Unassembled WGS sequence"/>
</dbReference>